<dbReference type="InterPro" id="IPR022719">
    <property type="entry name" value="Motility-assoc_prot_GldM_C"/>
</dbReference>
<evidence type="ECO:0000313" key="5">
    <source>
        <dbReference type="EMBL" id="EAY26211.1"/>
    </source>
</evidence>
<name>A1ZTV9_MICM2</name>
<dbReference type="eggNOG" id="ENOG502Z7S0">
    <property type="taxonomic scope" value="Bacteria"/>
</dbReference>
<protein>
    <recommendedName>
        <fullName evidence="7">Gliding motility protein GldM</fullName>
    </recommendedName>
</protein>
<gene>
    <name evidence="5" type="ORF">M23134_02543</name>
</gene>
<dbReference type="Proteomes" id="UP000004095">
    <property type="component" value="Unassembled WGS sequence"/>
</dbReference>
<proteinExistence type="predicted"/>
<evidence type="ECO:0000259" key="3">
    <source>
        <dbReference type="Pfam" id="PF21601"/>
    </source>
</evidence>
<reference evidence="5 6" key="1">
    <citation type="submission" date="2007-01" db="EMBL/GenBank/DDBJ databases">
        <authorList>
            <person name="Haygood M."/>
            <person name="Podell S."/>
            <person name="Anderson C."/>
            <person name="Hopkinson B."/>
            <person name="Roe K."/>
            <person name="Barbeau K."/>
            <person name="Gaasterland T."/>
            <person name="Ferriera S."/>
            <person name="Johnson J."/>
            <person name="Kravitz S."/>
            <person name="Beeson K."/>
            <person name="Sutton G."/>
            <person name="Rogers Y.-H."/>
            <person name="Friedman R."/>
            <person name="Frazier M."/>
            <person name="Venter J.C."/>
        </authorList>
    </citation>
    <scope>NUCLEOTIDE SEQUENCE [LARGE SCALE GENOMIC DNA]</scope>
    <source>
        <strain evidence="5 6">ATCC 23134</strain>
    </source>
</reference>
<evidence type="ECO:0000313" key="6">
    <source>
        <dbReference type="Proteomes" id="UP000004095"/>
    </source>
</evidence>
<dbReference type="AlphaFoldDB" id="A1ZTV9"/>
<dbReference type="InterPro" id="IPR048405">
    <property type="entry name" value="GldM_Ig-like-1"/>
</dbReference>
<dbReference type="Pfam" id="PF21601">
    <property type="entry name" value="GldM_2nd"/>
    <property type="match status" value="1"/>
</dbReference>
<accession>A1ZTV9</accession>
<dbReference type="Pfam" id="PF12080">
    <property type="entry name" value="GldM_4th"/>
    <property type="match status" value="1"/>
</dbReference>
<evidence type="ECO:0000259" key="1">
    <source>
        <dbReference type="Pfam" id="PF12080"/>
    </source>
</evidence>
<keyword evidence="6" id="KW-1185">Reference proteome</keyword>
<evidence type="ECO:0008006" key="7">
    <source>
        <dbReference type="Google" id="ProtNLM"/>
    </source>
</evidence>
<feature type="domain" description="Gliding motility-associated protein GldM N-terminal" evidence="2">
    <location>
        <begin position="12"/>
        <end position="205"/>
    </location>
</feature>
<organism evidence="5 6">
    <name type="scientific">Microscilla marina ATCC 23134</name>
    <dbReference type="NCBI Taxonomy" id="313606"/>
    <lineage>
        <taxon>Bacteria</taxon>
        <taxon>Pseudomonadati</taxon>
        <taxon>Bacteroidota</taxon>
        <taxon>Cytophagia</taxon>
        <taxon>Cytophagales</taxon>
        <taxon>Microscillaceae</taxon>
        <taxon>Microscilla</taxon>
    </lineage>
</organism>
<dbReference type="NCBIfam" id="TIGR03517">
    <property type="entry name" value="GldM_gliding"/>
    <property type="match status" value="1"/>
</dbReference>
<sequence length="512" mass="55068">MAMLALQVSSSIMDKFIFLNSALEHSLTNAKKSSDQALEALKRDVKKNGNSRQGLERIKRAELLKKKTSEIIGEVTKIKQILIKDAGDGIDSKTHVVKNPKEEGKVGEIMIGESEGKGEGYKLKDKLDKYVAWLSAEFKDLDLPKFEPLAEGNKKKALYANDPIQKNKDFAEANFGHTPVVAALAVLTQKQSEILRYQAEVLKKLGAGDLTNDLKFDKVRAGVSVEAKTVAPGDEYKAELFISASASKAQPKMTLNGSPIPVNDGIGKVSFKVSDPGGYTDGRAKGSWEGTVTFKSKGRDTTFRHKEEYTIVQPVLLISSATINPLYRNCANPLVTSVPALGAAYSPSFQATNGSAIPGAKKGDVTIFPGGGAKTRLTVSSNGTLVGSKTFDVLPVPPPTVMLANRNGGAVNIERPLPAARFQVIAKADDNFKKALPKEATYRVTGIEVTTFRGGGSTGSRKVNGGAVNVRALKTRRGDGVMIKVLGVQRVNSRGSVETAPIRNRIISFRVR</sequence>
<dbReference type="EMBL" id="AAWS01000037">
    <property type="protein sequence ID" value="EAY26211.1"/>
    <property type="molecule type" value="Genomic_DNA"/>
</dbReference>
<feature type="domain" description="Gliding motility-associated protein GldM C-terminal" evidence="1">
    <location>
        <begin position="397"/>
        <end position="511"/>
    </location>
</feature>
<feature type="domain" description="Gliding motility-associated protein GldM first immunoglobulin-like" evidence="3">
    <location>
        <begin position="211"/>
        <end position="313"/>
    </location>
</feature>
<dbReference type="Pfam" id="PF12081">
    <property type="entry name" value="GldM_1st"/>
    <property type="match status" value="1"/>
</dbReference>
<dbReference type="InterPro" id="IPR048406">
    <property type="entry name" value="GldM_Ig-like-2"/>
</dbReference>
<dbReference type="InterPro" id="IPR022720">
    <property type="entry name" value="Motility-assoc_prot_GldM_N"/>
</dbReference>
<comment type="caution">
    <text evidence="5">The sequence shown here is derived from an EMBL/GenBank/DDBJ whole genome shotgun (WGS) entry which is preliminary data.</text>
</comment>
<dbReference type="Pfam" id="PF21602">
    <property type="entry name" value="GldM_3rd"/>
    <property type="match status" value="1"/>
</dbReference>
<evidence type="ECO:0000259" key="2">
    <source>
        <dbReference type="Pfam" id="PF12081"/>
    </source>
</evidence>
<feature type="domain" description="Gliding motility-associated protein GldM second immunoglobulin-like" evidence="4">
    <location>
        <begin position="317"/>
        <end position="393"/>
    </location>
</feature>
<evidence type="ECO:0000259" key="4">
    <source>
        <dbReference type="Pfam" id="PF21602"/>
    </source>
</evidence>
<dbReference type="InterPro" id="IPR019859">
    <property type="entry name" value="Motility-assoc_prot_GldM"/>
</dbReference>